<dbReference type="InterPro" id="IPR033138">
    <property type="entry name" value="Cu_oxidase_CS"/>
</dbReference>
<accession>A0A5C4LUV0</accession>
<dbReference type="InterPro" id="IPR011706">
    <property type="entry name" value="Cu-oxidase_C"/>
</dbReference>
<feature type="domain" description="Plastocyanin-like" evidence="8">
    <location>
        <begin position="58"/>
        <end position="163"/>
    </location>
</feature>
<dbReference type="EMBL" id="VDFW01000033">
    <property type="protein sequence ID" value="TNC21552.1"/>
    <property type="molecule type" value="Genomic_DNA"/>
</dbReference>
<evidence type="ECO:0000313" key="10">
    <source>
        <dbReference type="Proteomes" id="UP000305546"/>
    </source>
</evidence>
<feature type="domain" description="Plastocyanin-like" evidence="6">
    <location>
        <begin position="218"/>
        <end position="325"/>
    </location>
</feature>
<organism evidence="9 10">
    <name type="scientific">Amycolatopsis alkalitolerans</name>
    <dbReference type="NCBI Taxonomy" id="2547244"/>
    <lineage>
        <taxon>Bacteria</taxon>
        <taxon>Bacillati</taxon>
        <taxon>Actinomycetota</taxon>
        <taxon>Actinomycetes</taxon>
        <taxon>Pseudonocardiales</taxon>
        <taxon>Pseudonocardiaceae</taxon>
        <taxon>Amycolatopsis</taxon>
    </lineage>
</organism>
<dbReference type="Pfam" id="PF00394">
    <property type="entry name" value="Cu-oxidase"/>
    <property type="match status" value="1"/>
</dbReference>
<dbReference type="OrthoDB" id="345021at2"/>
<evidence type="ECO:0000259" key="8">
    <source>
        <dbReference type="Pfam" id="PF07732"/>
    </source>
</evidence>
<dbReference type="Proteomes" id="UP000305546">
    <property type="component" value="Unassembled WGS sequence"/>
</dbReference>
<feature type="domain" description="Plastocyanin-like" evidence="7">
    <location>
        <begin position="369"/>
        <end position="476"/>
    </location>
</feature>
<keyword evidence="2" id="KW-0560">Oxidoreductase</keyword>
<dbReference type="Pfam" id="PF07731">
    <property type="entry name" value="Cu-oxidase_2"/>
    <property type="match status" value="1"/>
</dbReference>
<dbReference type="InterPro" id="IPR011707">
    <property type="entry name" value="Cu-oxidase-like_N"/>
</dbReference>
<dbReference type="AlphaFoldDB" id="A0A5C4LUV0"/>
<dbReference type="InterPro" id="IPR002355">
    <property type="entry name" value="Cu_oxidase_Cu_BS"/>
</dbReference>
<keyword evidence="3" id="KW-0186">Copper</keyword>
<gene>
    <name evidence="9" type="ORF">FG385_27965</name>
</gene>
<sequence>MSVGNSSFSRRRLLAGGGSLAALGALAACGATASAPPRRPEAPPRSYTLTPQPTRLDLGGPAVQTWAFGDTLPGPLLRGTAGDRMRVTVASRLPAGTTVHWHGLPVVNAMDGVPDVTQPQIAAGTPFTYEFTLPDPGTYWYHSHVGVQRDRGLYGPLIIDDPHEPGRYDVEWTIVVDDWIDGTGTTPDRVLQRLESGGMMMSGGGMMGKGSPVLGGDAGDVTYPYYLLNGRAPAAPVSFTAKPRQKARIRMINAGGDTSFRVALGGHRLTVTHTDGYPVAPVTVDTLVLGMGERYDVEVTLADGVFPLVAVAEGKTGQALGVVRTGAGAVPPANVRPAELDGRMLDYAGLHAASGAVLPARTPDVTHDLVLGGGMMPYRWTINGRAYPDDQPLPVRQGQYVRLRYRNTTAMYHPVHLHGHTFALRQGNSPTGPRKDTAIVLPGQTIVADFVADNPGQWVTHCHNAYHDAAGMMTVISYQA</sequence>
<comment type="caution">
    <text evidence="9">The sequence shown here is derived from an EMBL/GenBank/DDBJ whole genome shotgun (WGS) entry which is preliminary data.</text>
</comment>
<dbReference type="InterPro" id="IPR045087">
    <property type="entry name" value="Cu-oxidase_fam"/>
</dbReference>
<dbReference type="CDD" id="cd13861">
    <property type="entry name" value="CuRO_1_CumA_like"/>
    <property type="match status" value="1"/>
</dbReference>
<dbReference type="PROSITE" id="PS00079">
    <property type="entry name" value="MULTICOPPER_OXIDASE1"/>
    <property type="match status" value="1"/>
</dbReference>
<dbReference type="Pfam" id="PF07732">
    <property type="entry name" value="Cu-oxidase_3"/>
    <property type="match status" value="1"/>
</dbReference>
<evidence type="ECO:0000259" key="6">
    <source>
        <dbReference type="Pfam" id="PF00394"/>
    </source>
</evidence>
<dbReference type="PROSITE" id="PS00080">
    <property type="entry name" value="MULTICOPPER_OXIDASE2"/>
    <property type="match status" value="1"/>
</dbReference>
<proteinExistence type="predicted"/>
<keyword evidence="10" id="KW-1185">Reference proteome</keyword>
<dbReference type="PANTHER" id="PTHR11709:SF394">
    <property type="entry name" value="FI03373P-RELATED"/>
    <property type="match status" value="1"/>
</dbReference>
<dbReference type="SUPFAM" id="SSF49503">
    <property type="entry name" value="Cupredoxins"/>
    <property type="match status" value="3"/>
</dbReference>
<feature type="chain" id="PRO_5022792936" evidence="5">
    <location>
        <begin position="28"/>
        <end position="480"/>
    </location>
</feature>
<dbReference type="InterPro" id="IPR008972">
    <property type="entry name" value="Cupredoxin"/>
</dbReference>
<dbReference type="RefSeq" id="WP_139099788.1">
    <property type="nucleotide sequence ID" value="NZ_VDFW01000033.1"/>
</dbReference>
<protein>
    <submittedName>
        <fullName evidence="9">Multicopper oxidase family protein</fullName>
    </submittedName>
</protein>
<dbReference type="InterPro" id="IPR001117">
    <property type="entry name" value="Cu-oxidase_2nd"/>
</dbReference>
<reference evidence="9 10" key="1">
    <citation type="submission" date="2019-06" db="EMBL/GenBank/DDBJ databases">
        <title>Amycolatopsis alkalitolerans sp. nov., isolated from Gastrodia elata Blume.</title>
        <authorList>
            <person name="Narsing Rao M.P."/>
            <person name="Li W.J."/>
        </authorList>
    </citation>
    <scope>NUCLEOTIDE SEQUENCE [LARGE SCALE GENOMIC DNA]</scope>
    <source>
        <strain evidence="9 10">SYSUP0005</strain>
    </source>
</reference>
<dbReference type="InterPro" id="IPR034279">
    <property type="entry name" value="CuRO_3_CopA"/>
</dbReference>
<evidence type="ECO:0000256" key="4">
    <source>
        <dbReference type="SAM" id="MobiDB-lite"/>
    </source>
</evidence>
<evidence type="ECO:0000313" key="9">
    <source>
        <dbReference type="EMBL" id="TNC21552.1"/>
    </source>
</evidence>
<dbReference type="PANTHER" id="PTHR11709">
    <property type="entry name" value="MULTI-COPPER OXIDASE"/>
    <property type="match status" value="1"/>
</dbReference>
<keyword evidence="1" id="KW-0479">Metal-binding</keyword>
<name>A0A5C4LUV0_9PSEU</name>
<evidence type="ECO:0000256" key="1">
    <source>
        <dbReference type="ARBA" id="ARBA00022723"/>
    </source>
</evidence>
<dbReference type="PROSITE" id="PS51318">
    <property type="entry name" value="TAT"/>
    <property type="match status" value="1"/>
</dbReference>
<dbReference type="GO" id="GO:0016491">
    <property type="term" value="F:oxidoreductase activity"/>
    <property type="evidence" value="ECO:0007669"/>
    <property type="project" value="UniProtKB-KW"/>
</dbReference>
<feature type="signal peptide" evidence="5">
    <location>
        <begin position="1"/>
        <end position="27"/>
    </location>
</feature>
<evidence type="ECO:0000259" key="7">
    <source>
        <dbReference type="Pfam" id="PF07731"/>
    </source>
</evidence>
<dbReference type="Gene3D" id="2.60.40.420">
    <property type="entry name" value="Cupredoxins - blue copper proteins"/>
    <property type="match status" value="3"/>
</dbReference>
<dbReference type="GO" id="GO:0005507">
    <property type="term" value="F:copper ion binding"/>
    <property type="evidence" value="ECO:0007669"/>
    <property type="project" value="InterPro"/>
</dbReference>
<evidence type="ECO:0000256" key="5">
    <source>
        <dbReference type="SAM" id="SignalP"/>
    </source>
</evidence>
<evidence type="ECO:0000256" key="3">
    <source>
        <dbReference type="ARBA" id="ARBA00023008"/>
    </source>
</evidence>
<dbReference type="InterPro" id="IPR006311">
    <property type="entry name" value="TAT_signal"/>
</dbReference>
<keyword evidence="5" id="KW-0732">Signal</keyword>
<dbReference type="CDD" id="cd13896">
    <property type="entry name" value="CuRO_3_CopA"/>
    <property type="match status" value="1"/>
</dbReference>
<feature type="region of interest" description="Disordered" evidence="4">
    <location>
        <begin position="33"/>
        <end position="52"/>
    </location>
</feature>
<evidence type="ECO:0000256" key="2">
    <source>
        <dbReference type="ARBA" id="ARBA00023002"/>
    </source>
</evidence>
<dbReference type="CDD" id="cd13870">
    <property type="entry name" value="CuRO_2_CopA_like_1"/>
    <property type="match status" value="1"/>
</dbReference>